<dbReference type="PROSITE" id="PS52015">
    <property type="entry name" value="TONB_CTD"/>
    <property type="match status" value="1"/>
</dbReference>
<feature type="region of interest" description="Disordered" evidence="11">
    <location>
        <begin position="46"/>
        <end position="105"/>
    </location>
</feature>
<dbReference type="PANTHER" id="PTHR33446:SF2">
    <property type="entry name" value="PROTEIN TONB"/>
    <property type="match status" value="1"/>
</dbReference>
<proteinExistence type="inferred from homology"/>
<organism evidence="13">
    <name type="scientific">Sphingomonas psychrotolerans</name>
    <dbReference type="NCBI Taxonomy" id="1327635"/>
    <lineage>
        <taxon>Bacteria</taxon>
        <taxon>Pseudomonadati</taxon>
        <taxon>Pseudomonadota</taxon>
        <taxon>Alphaproteobacteria</taxon>
        <taxon>Sphingomonadales</taxon>
        <taxon>Sphingomonadaceae</taxon>
        <taxon>Sphingomonas</taxon>
    </lineage>
</organism>
<evidence type="ECO:0000256" key="11">
    <source>
        <dbReference type="SAM" id="MobiDB-lite"/>
    </source>
</evidence>
<keyword evidence="10" id="KW-0735">Signal-anchor</keyword>
<evidence type="ECO:0000256" key="3">
    <source>
        <dbReference type="ARBA" id="ARBA00022448"/>
    </source>
</evidence>
<evidence type="ECO:0000256" key="7">
    <source>
        <dbReference type="ARBA" id="ARBA00022927"/>
    </source>
</evidence>
<protein>
    <recommendedName>
        <fullName evidence="10">Protein TonB</fullName>
    </recommendedName>
</protein>
<feature type="domain" description="TonB C-terminal" evidence="12">
    <location>
        <begin position="131"/>
        <end position="223"/>
    </location>
</feature>
<evidence type="ECO:0000256" key="4">
    <source>
        <dbReference type="ARBA" id="ARBA00022475"/>
    </source>
</evidence>
<name>A0ABU3N8P8_9SPHN</name>
<comment type="caution">
    <text evidence="13">The sequence shown here is derived from an EMBL/GenBank/DDBJ whole genome shotgun (WGS) entry which is preliminary data.</text>
</comment>
<gene>
    <name evidence="13" type="ORF">MZO42_18445</name>
</gene>
<feature type="compositionally biased region" description="Polar residues" evidence="11">
    <location>
        <begin position="87"/>
        <end position="100"/>
    </location>
</feature>
<dbReference type="InterPro" id="IPR051045">
    <property type="entry name" value="TonB-dependent_transducer"/>
</dbReference>
<keyword evidence="7 10" id="KW-0653">Protein transport</keyword>
<evidence type="ECO:0000256" key="9">
    <source>
        <dbReference type="ARBA" id="ARBA00023136"/>
    </source>
</evidence>
<evidence type="ECO:0000256" key="1">
    <source>
        <dbReference type="ARBA" id="ARBA00004383"/>
    </source>
</evidence>
<comment type="subcellular location">
    <subcellularLocation>
        <location evidence="1 10">Cell inner membrane</location>
        <topology evidence="1 10">Single-pass membrane protein</topology>
        <orientation evidence="1 10">Periplasmic side</orientation>
    </subcellularLocation>
</comment>
<dbReference type="SUPFAM" id="SSF74653">
    <property type="entry name" value="TolA/TonB C-terminal domain"/>
    <property type="match status" value="1"/>
</dbReference>
<keyword evidence="3 10" id="KW-0813">Transport</keyword>
<dbReference type="InterPro" id="IPR003538">
    <property type="entry name" value="TonB"/>
</dbReference>
<evidence type="ECO:0000259" key="12">
    <source>
        <dbReference type="PROSITE" id="PS52015"/>
    </source>
</evidence>
<evidence type="ECO:0000256" key="2">
    <source>
        <dbReference type="ARBA" id="ARBA00006555"/>
    </source>
</evidence>
<evidence type="ECO:0000256" key="8">
    <source>
        <dbReference type="ARBA" id="ARBA00022989"/>
    </source>
</evidence>
<keyword evidence="6" id="KW-0812">Transmembrane</keyword>
<sequence length="223" mass="24409">MYAEHRYAPPKSRTVSLGAALLINGALIAGLAFSVPDFIKQKAPTTLTLRDYRDPPVPPLEEPKPEPKADPRVAQMPEPTAPKPTIESESPNTTRTTTDINPPVPPLPPVPNAGPTYVPETLPPPLPPLVAAEQDPRFARDFQPAYPSSELRAQRDGAVRIRILIGTDGRVKAAEPVSATSDAFFEATRRQALAKWRFKPATRGGVPQESWKIMNVRFEIANQ</sequence>
<dbReference type="Gene3D" id="3.30.2420.10">
    <property type="entry name" value="TonB"/>
    <property type="match status" value="1"/>
</dbReference>
<feature type="compositionally biased region" description="Basic and acidic residues" evidence="11">
    <location>
        <begin position="61"/>
        <end position="71"/>
    </location>
</feature>
<evidence type="ECO:0000256" key="6">
    <source>
        <dbReference type="ARBA" id="ARBA00022692"/>
    </source>
</evidence>
<dbReference type="InterPro" id="IPR037682">
    <property type="entry name" value="TonB_C"/>
</dbReference>
<evidence type="ECO:0000256" key="5">
    <source>
        <dbReference type="ARBA" id="ARBA00022519"/>
    </source>
</evidence>
<dbReference type="EMBL" id="JALMLT010000005">
    <property type="protein sequence ID" value="MDT8760686.1"/>
    <property type="molecule type" value="Genomic_DNA"/>
</dbReference>
<dbReference type="NCBIfam" id="TIGR01352">
    <property type="entry name" value="tonB_Cterm"/>
    <property type="match status" value="1"/>
</dbReference>
<comment type="function">
    <text evidence="10">Interacts with outer membrane receptor proteins that carry out high-affinity binding and energy dependent uptake into the periplasmic space of specific substrates. It could act to transduce energy from the cytoplasmic membrane to specific energy-requiring processes in the outer membrane, resulting in the release into the periplasm of ligands bound by these outer membrane proteins.</text>
</comment>
<keyword evidence="4 10" id="KW-1003">Cell membrane</keyword>
<dbReference type="PRINTS" id="PR01374">
    <property type="entry name" value="TONBPROTEIN"/>
</dbReference>
<keyword evidence="5 10" id="KW-0997">Cell inner membrane</keyword>
<keyword evidence="9" id="KW-0472">Membrane</keyword>
<dbReference type="InterPro" id="IPR006260">
    <property type="entry name" value="TonB/TolA_C"/>
</dbReference>
<reference evidence="13" key="1">
    <citation type="submission" date="2022-04" db="EMBL/GenBank/DDBJ databases">
        <title>Tomato heritable bacteria conferring resistance against bacterial wilt.</title>
        <authorList>
            <person name="Yin J."/>
        </authorList>
    </citation>
    <scope>NUCLEOTIDE SEQUENCE</scope>
    <source>
        <strain evidence="13">Cra20</strain>
    </source>
</reference>
<accession>A0ABU3N8P8</accession>
<keyword evidence="8" id="KW-1133">Transmembrane helix</keyword>
<evidence type="ECO:0000256" key="10">
    <source>
        <dbReference type="RuleBase" id="RU362123"/>
    </source>
</evidence>
<dbReference type="Pfam" id="PF03544">
    <property type="entry name" value="TonB_C"/>
    <property type="match status" value="1"/>
</dbReference>
<comment type="similarity">
    <text evidence="2 10">Belongs to the TonB family.</text>
</comment>
<evidence type="ECO:0000313" key="13">
    <source>
        <dbReference type="EMBL" id="MDT8760686.1"/>
    </source>
</evidence>
<dbReference type="PANTHER" id="PTHR33446">
    <property type="entry name" value="PROTEIN TONB-RELATED"/>
    <property type="match status" value="1"/>
</dbReference>